<sequence length="171" mass="19331">MEALGLLHCKTTILTLHNGYLIVVTSHYVTTDLNNLSLHAPYIGFDDITIGDGSSLPINHIGSISFTTSTTTFQLDNVLCVPGMKKNFISISQFCISNNVSVEFLLSSFLVRNLSTRVILLKSRRRMRCMNGWFPLQPPLYYSLSPVIKQLHLSDIIDYVIWIFMQCLSLQ</sequence>
<evidence type="ECO:0000313" key="1">
    <source>
        <dbReference type="EMBL" id="KAJ0037924.1"/>
    </source>
</evidence>
<dbReference type="EMBL" id="CM047741">
    <property type="protein sequence ID" value="KAJ0037924.1"/>
    <property type="molecule type" value="Genomic_DNA"/>
</dbReference>
<protein>
    <submittedName>
        <fullName evidence="1">Uncharacterized protein</fullName>
    </submittedName>
</protein>
<proteinExistence type="predicted"/>
<gene>
    <name evidence="1" type="ORF">Pint_22369</name>
</gene>
<reference evidence="2" key="1">
    <citation type="journal article" date="2023" name="G3 (Bethesda)">
        <title>Genome assembly and association tests identify interacting loci associated with vigor, precocity, and sex in interspecific pistachio rootstocks.</title>
        <authorList>
            <person name="Palmer W."/>
            <person name="Jacygrad E."/>
            <person name="Sagayaradj S."/>
            <person name="Cavanaugh K."/>
            <person name="Han R."/>
            <person name="Bertier L."/>
            <person name="Beede B."/>
            <person name="Kafkas S."/>
            <person name="Golino D."/>
            <person name="Preece J."/>
            <person name="Michelmore R."/>
        </authorList>
    </citation>
    <scope>NUCLEOTIDE SEQUENCE [LARGE SCALE GENOMIC DNA]</scope>
</reference>
<organism evidence="1 2">
    <name type="scientific">Pistacia integerrima</name>
    <dbReference type="NCBI Taxonomy" id="434235"/>
    <lineage>
        <taxon>Eukaryota</taxon>
        <taxon>Viridiplantae</taxon>
        <taxon>Streptophyta</taxon>
        <taxon>Embryophyta</taxon>
        <taxon>Tracheophyta</taxon>
        <taxon>Spermatophyta</taxon>
        <taxon>Magnoliopsida</taxon>
        <taxon>eudicotyledons</taxon>
        <taxon>Gunneridae</taxon>
        <taxon>Pentapetalae</taxon>
        <taxon>rosids</taxon>
        <taxon>malvids</taxon>
        <taxon>Sapindales</taxon>
        <taxon>Anacardiaceae</taxon>
        <taxon>Pistacia</taxon>
    </lineage>
</organism>
<name>A0ACC0YI88_9ROSI</name>
<accession>A0ACC0YI88</accession>
<dbReference type="Proteomes" id="UP001163603">
    <property type="component" value="Chromosome 6"/>
</dbReference>
<evidence type="ECO:0000313" key="2">
    <source>
        <dbReference type="Proteomes" id="UP001163603"/>
    </source>
</evidence>
<keyword evidence="2" id="KW-1185">Reference proteome</keyword>
<comment type="caution">
    <text evidence="1">The sequence shown here is derived from an EMBL/GenBank/DDBJ whole genome shotgun (WGS) entry which is preliminary data.</text>
</comment>